<keyword evidence="3" id="KW-0328">Glycosyltransferase</keyword>
<dbReference type="InterPro" id="IPR001173">
    <property type="entry name" value="Glyco_trans_2-like"/>
</dbReference>
<evidence type="ECO:0000256" key="2">
    <source>
        <dbReference type="ARBA" id="ARBA00022475"/>
    </source>
</evidence>
<organism evidence="7 8">
    <name type="scientific">Rhizomicrobium electricum</name>
    <dbReference type="NCBI Taxonomy" id="480070"/>
    <lineage>
        <taxon>Bacteria</taxon>
        <taxon>Pseudomonadati</taxon>
        <taxon>Pseudomonadota</taxon>
        <taxon>Alphaproteobacteria</taxon>
        <taxon>Micropepsales</taxon>
        <taxon>Micropepsaceae</taxon>
        <taxon>Rhizomicrobium</taxon>
    </lineage>
</organism>
<evidence type="ECO:0000256" key="4">
    <source>
        <dbReference type="ARBA" id="ARBA00022679"/>
    </source>
</evidence>
<dbReference type="Pfam" id="PF00535">
    <property type="entry name" value="Glycos_transf_2"/>
    <property type="match status" value="1"/>
</dbReference>
<protein>
    <submittedName>
        <fullName evidence="7">Glycosyl transferase</fullName>
    </submittedName>
</protein>
<reference evidence="8" key="1">
    <citation type="journal article" date="2019" name="Int. J. Syst. Evol. Microbiol.">
        <title>The Global Catalogue of Microorganisms (GCM) 10K type strain sequencing project: providing services to taxonomists for standard genome sequencing and annotation.</title>
        <authorList>
            <consortium name="The Broad Institute Genomics Platform"/>
            <consortium name="The Broad Institute Genome Sequencing Center for Infectious Disease"/>
            <person name="Wu L."/>
            <person name="Ma J."/>
        </authorList>
    </citation>
    <scope>NUCLEOTIDE SEQUENCE [LARGE SCALE GENOMIC DNA]</scope>
    <source>
        <strain evidence="8">JCM 15089</strain>
    </source>
</reference>
<dbReference type="SUPFAM" id="SSF53448">
    <property type="entry name" value="Nucleotide-diphospho-sugar transferases"/>
    <property type="match status" value="1"/>
</dbReference>
<comment type="subcellular location">
    <subcellularLocation>
        <location evidence="1">Cell membrane</location>
    </subcellularLocation>
</comment>
<keyword evidence="5" id="KW-0472">Membrane</keyword>
<evidence type="ECO:0000256" key="5">
    <source>
        <dbReference type="ARBA" id="ARBA00023136"/>
    </source>
</evidence>
<dbReference type="PANTHER" id="PTHR43646">
    <property type="entry name" value="GLYCOSYLTRANSFERASE"/>
    <property type="match status" value="1"/>
</dbReference>
<sequence>MISVIVPTLNAEASLPRCFDSLIVATVRGVVREVIVADGGSADETLMIADAAGARIKKGGRSRASQLIAGANAARNDWLLFLHPEAALEPGWENEVEAFIARTTMEHPRAAYFRYAVDDFGGGARRSEAFAVLRCALLKRPYGNQGLLIPKRLYKQLGGYREVKREDSDLVRRIGPSRLVMLRSRAVNKRVLPYAPGVATEHGNVSIERC</sequence>
<evidence type="ECO:0000259" key="6">
    <source>
        <dbReference type="Pfam" id="PF00535"/>
    </source>
</evidence>
<evidence type="ECO:0000256" key="1">
    <source>
        <dbReference type="ARBA" id="ARBA00004236"/>
    </source>
</evidence>
<evidence type="ECO:0000313" key="8">
    <source>
        <dbReference type="Proteomes" id="UP001499951"/>
    </source>
</evidence>
<keyword evidence="2" id="KW-1003">Cell membrane</keyword>
<dbReference type="Gene3D" id="3.90.550.10">
    <property type="entry name" value="Spore Coat Polysaccharide Biosynthesis Protein SpsA, Chain A"/>
    <property type="match status" value="1"/>
</dbReference>
<evidence type="ECO:0000256" key="3">
    <source>
        <dbReference type="ARBA" id="ARBA00022676"/>
    </source>
</evidence>
<dbReference type="PANTHER" id="PTHR43646:SF2">
    <property type="entry name" value="GLYCOSYLTRANSFERASE 2-LIKE DOMAIN-CONTAINING PROTEIN"/>
    <property type="match status" value="1"/>
</dbReference>
<keyword evidence="8" id="KW-1185">Reference proteome</keyword>
<evidence type="ECO:0000313" key="7">
    <source>
        <dbReference type="EMBL" id="GAA0556447.1"/>
    </source>
</evidence>
<keyword evidence="4 7" id="KW-0808">Transferase</keyword>
<dbReference type="Proteomes" id="UP001499951">
    <property type="component" value="Unassembled WGS sequence"/>
</dbReference>
<dbReference type="RefSeq" id="WP_166930393.1">
    <property type="nucleotide sequence ID" value="NZ_BAAADD010000001.1"/>
</dbReference>
<dbReference type="EMBL" id="BAAADD010000001">
    <property type="protein sequence ID" value="GAA0556447.1"/>
    <property type="molecule type" value="Genomic_DNA"/>
</dbReference>
<dbReference type="GO" id="GO:0016740">
    <property type="term" value="F:transferase activity"/>
    <property type="evidence" value="ECO:0007669"/>
    <property type="project" value="UniProtKB-KW"/>
</dbReference>
<gene>
    <name evidence="7" type="ORF">GCM10008942_01140</name>
</gene>
<comment type="caution">
    <text evidence="7">The sequence shown here is derived from an EMBL/GenBank/DDBJ whole genome shotgun (WGS) entry which is preliminary data.</text>
</comment>
<name>A0ABP3NZT8_9PROT</name>
<feature type="domain" description="Glycosyltransferase 2-like" evidence="6">
    <location>
        <begin position="3"/>
        <end position="93"/>
    </location>
</feature>
<dbReference type="InterPro" id="IPR029044">
    <property type="entry name" value="Nucleotide-diphossugar_trans"/>
</dbReference>
<proteinExistence type="predicted"/>
<accession>A0ABP3NZT8</accession>